<proteinExistence type="predicted"/>
<dbReference type="AlphaFoldDB" id="A0AAV4P7G6"/>
<reference evidence="2 3" key="1">
    <citation type="submission" date="2021-06" db="EMBL/GenBank/DDBJ databases">
        <title>Caerostris darwini draft genome.</title>
        <authorList>
            <person name="Kono N."/>
            <person name="Arakawa K."/>
        </authorList>
    </citation>
    <scope>NUCLEOTIDE SEQUENCE [LARGE SCALE GENOMIC DNA]</scope>
</reference>
<dbReference type="EMBL" id="BPLQ01002460">
    <property type="protein sequence ID" value="GIX93130.1"/>
    <property type="molecule type" value="Genomic_DNA"/>
</dbReference>
<gene>
    <name evidence="2" type="ORF">CDAR_436121</name>
</gene>
<keyword evidence="3" id="KW-1185">Reference proteome</keyword>
<evidence type="ECO:0000256" key="1">
    <source>
        <dbReference type="SAM" id="MobiDB-lite"/>
    </source>
</evidence>
<sequence length="105" mass="11781">MSTNAVEHLNSISSKTNYSNNKHLDVQLLVRLLTYHNPCVCRYRISAYLLTRTGISRKIFNPISRINASDHPRKAADNQFLRGDGPKVEGGRGSSGQTKVARRQN</sequence>
<evidence type="ECO:0000313" key="2">
    <source>
        <dbReference type="EMBL" id="GIX93130.1"/>
    </source>
</evidence>
<name>A0AAV4P7G6_9ARAC</name>
<comment type="caution">
    <text evidence="2">The sequence shown here is derived from an EMBL/GenBank/DDBJ whole genome shotgun (WGS) entry which is preliminary data.</text>
</comment>
<evidence type="ECO:0000313" key="3">
    <source>
        <dbReference type="Proteomes" id="UP001054837"/>
    </source>
</evidence>
<accession>A0AAV4P7G6</accession>
<feature type="region of interest" description="Disordered" evidence="1">
    <location>
        <begin position="66"/>
        <end position="105"/>
    </location>
</feature>
<dbReference type="Proteomes" id="UP001054837">
    <property type="component" value="Unassembled WGS sequence"/>
</dbReference>
<organism evidence="2 3">
    <name type="scientific">Caerostris darwini</name>
    <dbReference type="NCBI Taxonomy" id="1538125"/>
    <lineage>
        <taxon>Eukaryota</taxon>
        <taxon>Metazoa</taxon>
        <taxon>Ecdysozoa</taxon>
        <taxon>Arthropoda</taxon>
        <taxon>Chelicerata</taxon>
        <taxon>Arachnida</taxon>
        <taxon>Araneae</taxon>
        <taxon>Araneomorphae</taxon>
        <taxon>Entelegynae</taxon>
        <taxon>Araneoidea</taxon>
        <taxon>Araneidae</taxon>
        <taxon>Caerostris</taxon>
    </lineage>
</organism>
<protein>
    <submittedName>
        <fullName evidence="2">Uncharacterized protein</fullName>
    </submittedName>
</protein>